<proteinExistence type="predicted"/>
<evidence type="ECO:0000313" key="2">
    <source>
        <dbReference type="Proteomes" id="UP000217895"/>
    </source>
</evidence>
<name>A0A1Z4JE05_LEPBY</name>
<dbReference type="Pfam" id="PF04402">
    <property type="entry name" value="SIMPL"/>
    <property type="match status" value="1"/>
</dbReference>
<evidence type="ECO:0000313" key="1">
    <source>
        <dbReference type="EMBL" id="BAY54908.1"/>
    </source>
</evidence>
<accession>A0A1Z4JE05</accession>
<dbReference type="PANTHER" id="PTHR34387">
    <property type="entry name" value="SLR1258 PROTEIN"/>
    <property type="match status" value="1"/>
</dbReference>
<dbReference type="Proteomes" id="UP000217895">
    <property type="component" value="Chromosome"/>
</dbReference>
<keyword evidence="2" id="KW-1185">Reference proteome</keyword>
<dbReference type="InterPro" id="IPR052022">
    <property type="entry name" value="26kDa_periplasmic_antigen"/>
</dbReference>
<sequence>MMSLVRKSHWLSAVPIAVGMMSFAMISPAFAQEKLMRTLTVSGRGFEDIQTTLAQVRLGVEVQGKTANEVQQEVARKSNSVVNFLKSRQVEKLETTGINLSPRYDYANNRQTLIGYTASNTVSFRTSNERAGGILDEAVRAGATRIDSVSFVASDDAIAAAQKVALRKATQDAQTQADAVFSALNLTRKDIVSVQINGATPPTPVFREAALMQMRDAKVSAAPSPVIGGEQRVEGSVTLQISY</sequence>
<dbReference type="GO" id="GO:0006974">
    <property type="term" value="P:DNA damage response"/>
    <property type="evidence" value="ECO:0007669"/>
    <property type="project" value="TreeGrafter"/>
</dbReference>
<dbReference type="Gene3D" id="3.30.110.170">
    <property type="entry name" value="Protein of unknown function (DUF541), domain 1"/>
    <property type="match status" value="1"/>
</dbReference>
<dbReference type="InterPro" id="IPR007497">
    <property type="entry name" value="SIMPL/DUF541"/>
</dbReference>
<dbReference type="EMBL" id="AP018203">
    <property type="protein sequence ID" value="BAY54908.1"/>
    <property type="molecule type" value="Genomic_DNA"/>
</dbReference>
<dbReference type="AlphaFoldDB" id="A0A1Z4JE05"/>
<dbReference type="PANTHER" id="PTHR34387:SF1">
    <property type="entry name" value="PERIPLASMIC IMMUNOGENIC PROTEIN"/>
    <property type="match status" value="1"/>
</dbReference>
<protein>
    <recommendedName>
        <fullName evidence="3">Outer membrane protein</fullName>
    </recommendedName>
</protein>
<gene>
    <name evidence="1" type="ORF">NIES2135_17270</name>
</gene>
<reference evidence="1 2" key="1">
    <citation type="submission" date="2017-06" db="EMBL/GenBank/DDBJ databases">
        <title>Genome sequencing of cyanobaciteial culture collection at National Institute for Environmental Studies (NIES).</title>
        <authorList>
            <person name="Hirose Y."/>
            <person name="Shimura Y."/>
            <person name="Fujisawa T."/>
            <person name="Nakamura Y."/>
            <person name="Kawachi M."/>
        </authorList>
    </citation>
    <scope>NUCLEOTIDE SEQUENCE [LARGE SCALE GENOMIC DNA]</scope>
    <source>
        <strain evidence="1 2">NIES-2135</strain>
    </source>
</reference>
<organism evidence="1 2">
    <name type="scientific">Leptolyngbya boryana NIES-2135</name>
    <dbReference type="NCBI Taxonomy" id="1973484"/>
    <lineage>
        <taxon>Bacteria</taxon>
        <taxon>Bacillati</taxon>
        <taxon>Cyanobacteriota</taxon>
        <taxon>Cyanophyceae</taxon>
        <taxon>Leptolyngbyales</taxon>
        <taxon>Leptolyngbyaceae</taxon>
        <taxon>Leptolyngbya group</taxon>
        <taxon>Leptolyngbya</taxon>
    </lineage>
</organism>
<dbReference type="Gene3D" id="3.30.70.2970">
    <property type="entry name" value="Protein of unknown function (DUF541), domain 2"/>
    <property type="match status" value="1"/>
</dbReference>
<evidence type="ECO:0008006" key="3">
    <source>
        <dbReference type="Google" id="ProtNLM"/>
    </source>
</evidence>